<dbReference type="RefSeq" id="WP_316557192.1">
    <property type="nucleotide sequence ID" value="NZ_CP131059.1"/>
</dbReference>
<sequence>MNSKYETNSEEWIKVNYVAESSGTYTIEKKQKFQNIQCLLIKKPTNRELVALGDYQDVHPWNTQKLDWSFEIPEDRKQKAWCYVINSCCRFRKFYKSMTREEQKLVNSQNRHLDKLIKKGRILGSPTIYRGVFDVNWLPENHGEGTIYTDDAYGSFSLELENAYQYVNPEKPILFQLILELEMEAY</sequence>
<keyword evidence="2" id="KW-1185">Reference proteome</keyword>
<dbReference type="AlphaFoldDB" id="A0AA96ZSZ7"/>
<dbReference type="Gene3D" id="3.90.176.10">
    <property type="entry name" value="Toxin ADP-ribosyltransferase, Chain A, domain 1"/>
    <property type="match status" value="1"/>
</dbReference>
<dbReference type="GeneID" id="85195931"/>
<reference evidence="1 2" key="1">
    <citation type="submission" date="2023-07" db="EMBL/GenBank/DDBJ databases">
        <title>Closed genoem sequence of Methanomicrococcus sp. Hf6.</title>
        <authorList>
            <person name="Poehlein A."/>
            <person name="Protasov E."/>
            <person name="Platt K."/>
            <person name="Reeh H."/>
            <person name="Daniel R."/>
            <person name="Brune A."/>
        </authorList>
    </citation>
    <scope>NUCLEOTIDE SEQUENCE [LARGE SCALE GENOMIC DNA]</scope>
    <source>
        <strain evidence="1 2">Hf6</strain>
    </source>
</reference>
<dbReference type="EMBL" id="CP131059">
    <property type="protein sequence ID" value="WNY24019.1"/>
    <property type="molecule type" value="Genomic_DNA"/>
</dbReference>
<dbReference type="Proteomes" id="UP001302978">
    <property type="component" value="Chromosome"/>
</dbReference>
<evidence type="ECO:0000313" key="2">
    <source>
        <dbReference type="Proteomes" id="UP001302978"/>
    </source>
</evidence>
<dbReference type="SUPFAM" id="SSF56399">
    <property type="entry name" value="ADP-ribosylation"/>
    <property type="match status" value="1"/>
</dbReference>
<protein>
    <submittedName>
        <fullName evidence="1">Uncharacterized protein</fullName>
    </submittedName>
</protein>
<organism evidence="1 2">
    <name type="scientific">Methanimicrococcus hongohii</name>
    <dbReference type="NCBI Taxonomy" id="3028295"/>
    <lineage>
        <taxon>Archaea</taxon>
        <taxon>Methanobacteriati</taxon>
        <taxon>Methanobacteriota</taxon>
        <taxon>Stenosarchaea group</taxon>
        <taxon>Methanomicrobia</taxon>
        <taxon>Methanosarcinales</taxon>
        <taxon>Methanosarcinaceae</taxon>
        <taxon>Methanimicrococcus</taxon>
    </lineage>
</organism>
<evidence type="ECO:0000313" key="1">
    <source>
        <dbReference type="EMBL" id="WNY24019.1"/>
    </source>
</evidence>
<proteinExistence type="predicted"/>
<name>A0AA96ZSZ7_9EURY</name>
<dbReference type="KEGG" id="mehf:MmiHf6_13440"/>
<gene>
    <name evidence="1" type="ORF">MmiHf6_13440</name>
</gene>
<accession>A0AA96ZSZ7</accession>